<evidence type="ECO:0000256" key="1">
    <source>
        <dbReference type="SAM" id="Coils"/>
    </source>
</evidence>
<dbReference type="Proteomes" id="UP001152795">
    <property type="component" value="Unassembled WGS sequence"/>
</dbReference>
<comment type="caution">
    <text evidence="3">The sequence shown here is derived from an EMBL/GenBank/DDBJ whole genome shotgun (WGS) entry which is preliminary data.</text>
</comment>
<dbReference type="PANTHER" id="PTHR47331:SF2">
    <property type="match status" value="1"/>
</dbReference>
<feature type="compositionally biased region" description="Pro residues" evidence="2">
    <location>
        <begin position="166"/>
        <end position="195"/>
    </location>
</feature>
<evidence type="ECO:0000313" key="3">
    <source>
        <dbReference type="EMBL" id="CAB4003319.1"/>
    </source>
</evidence>
<dbReference type="InterPro" id="IPR040676">
    <property type="entry name" value="DUF5641"/>
</dbReference>
<accession>A0A7D9ID73</accession>
<name>A0A7D9ID73_PARCT</name>
<dbReference type="InterPro" id="IPR036397">
    <property type="entry name" value="RNaseH_sf"/>
</dbReference>
<dbReference type="PANTHER" id="PTHR47331">
    <property type="entry name" value="PHD-TYPE DOMAIN-CONTAINING PROTEIN"/>
    <property type="match status" value="1"/>
</dbReference>
<dbReference type="EMBL" id="CACRXK020004597">
    <property type="protein sequence ID" value="CAB4003319.1"/>
    <property type="molecule type" value="Genomic_DNA"/>
</dbReference>
<feature type="coiled-coil region" evidence="1">
    <location>
        <begin position="73"/>
        <end position="100"/>
    </location>
</feature>
<keyword evidence="4" id="KW-1185">Reference proteome</keyword>
<protein>
    <submittedName>
        <fullName evidence="3">PREDICTED: uncharacterized protein LOC107353892</fullName>
    </submittedName>
</protein>
<proteinExistence type="predicted"/>
<dbReference type="Gene3D" id="3.30.420.10">
    <property type="entry name" value="Ribonuclease H-like superfamily/Ribonuclease H"/>
    <property type="match status" value="1"/>
</dbReference>
<dbReference type="InterPro" id="IPR001584">
    <property type="entry name" value="Integrase_cat-core"/>
</dbReference>
<dbReference type="GO" id="GO:0015074">
    <property type="term" value="P:DNA integration"/>
    <property type="evidence" value="ECO:0007669"/>
    <property type="project" value="InterPro"/>
</dbReference>
<feature type="compositionally biased region" description="Polar residues" evidence="2">
    <location>
        <begin position="116"/>
        <end position="162"/>
    </location>
</feature>
<dbReference type="GO" id="GO:0003676">
    <property type="term" value="F:nucleic acid binding"/>
    <property type="evidence" value="ECO:0007669"/>
    <property type="project" value="InterPro"/>
</dbReference>
<dbReference type="InterPro" id="IPR012337">
    <property type="entry name" value="RNaseH-like_sf"/>
</dbReference>
<evidence type="ECO:0000313" key="4">
    <source>
        <dbReference type="Proteomes" id="UP001152795"/>
    </source>
</evidence>
<feature type="compositionally biased region" description="Polar residues" evidence="2">
    <location>
        <begin position="206"/>
        <end position="225"/>
    </location>
</feature>
<keyword evidence="1" id="KW-0175">Coiled coil</keyword>
<sequence length="489" mass="54526">MSEEKAILARFRAVRGGNRAVITKLINETRTIFEDEQPNRGRLTTITDLLNEKTRLVKDLDEKIINSCEVSDIANEIEEADELNSRILDVQREIKELLNGVATKSPQKNTIEDSSDSGNEVLSVPEQSSEQSTIPEVQIEASGSTSLRPTNDAPQPAPTESCQPPGQHPGSPPPGSQPPGQHPGSPPPGSQPPGGPLNAGSKPFNPANTPSTGNQQPSTTATSCSKFGYRQHKGIVSTSRRGLPRKLMSDNAKTFKAAAKEIRTISRATNVQRYLTDNGVTWAFITEKAPWHGGFWERLVRSVKRCLKKSLGRTSLTFEELRTVIVEIESTLNSRPLTYIYDEQEGVSYPLTPSCLIYGRRITTTPSDSHFEIACTNKTLTKRAKYQNRILKNFTDQWKKEYLVSIREASRSETNRKESIEVGDVVILKDGNQPRTFWRLAKIETLIPSKDKIVRSVMVKVLGNDKKKPILLRRPIQHLMPLEVRSKLD</sequence>
<dbReference type="OrthoDB" id="6431014at2759"/>
<evidence type="ECO:0000256" key="2">
    <source>
        <dbReference type="SAM" id="MobiDB-lite"/>
    </source>
</evidence>
<dbReference type="PROSITE" id="PS50994">
    <property type="entry name" value="INTEGRASE"/>
    <property type="match status" value="1"/>
</dbReference>
<feature type="region of interest" description="Disordered" evidence="2">
    <location>
        <begin position="103"/>
        <end position="226"/>
    </location>
</feature>
<gene>
    <name evidence="3" type="ORF">PACLA_8A040135</name>
</gene>
<reference evidence="3" key="1">
    <citation type="submission" date="2020-04" db="EMBL/GenBank/DDBJ databases">
        <authorList>
            <person name="Alioto T."/>
            <person name="Alioto T."/>
            <person name="Gomez Garrido J."/>
        </authorList>
    </citation>
    <scope>NUCLEOTIDE SEQUENCE</scope>
    <source>
        <strain evidence="3">A484AB</strain>
    </source>
</reference>
<dbReference type="AlphaFoldDB" id="A0A7D9ID73"/>
<dbReference type="SUPFAM" id="SSF53098">
    <property type="entry name" value="Ribonuclease H-like"/>
    <property type="match status" value="1"/>
</dbReference>
<dbReference type="Pfam" id="PF18701">
    <property type="entry name" value="DUF5641"/>
    <property type="match status" value="1"/>
</dbReference>
<organism evidence="3 4">
    <name type="scientific">Paramuricea clavata</name>
    <name type="common">Red gorgonian</name>
    <name type="synonym">Violescent sea-whip</name>
    <dbReference type="NCBI Taxonomy" id="317549"/>
    <lineage>
        <taxon>Eukaryota</taxon>
        <taxon>Metazoa</taxon>
        <taxon>Cnidaria</taxon>
        <taxon>Anthozoa</taxon>
        <taxon>Octocorallia</taxon>
        <taxon>Malacalcyonacea</taxon>
        <taxon>Plexauridae</taxon>
        <taxon>Paramuricea</taxon>
    </lineage>
</organism>